<feature type="region of interest" description="Disordered" evidence="10">
    <location>
        <begin position="401"/>
        <end position="430"/>
    </location>
</feature>
<feature type="region of interest" description="Disordered" evidence="10">
    <location>
        <begin position="544"/>
        <end position="678"/>
    </location>
</feature>
<evidence type="ECO:0000256" key="8">
    <source>
        <dbReference type="ARBA" id="ARBA00022909"/>
    </source>
</evidence>
<dbReference type="InterPro" id="IPR000550">
    <property type="entry name" value="Hppk"/>
</dbReference>
<comment type="pathway">
    <text evidence="2">Cofactor biosynthesis; tetrahydrofolate biosynthesis; 2-amino-4-hydroxy-6-hydroxymethyl-7,8-dihydropteridine diphosphate from 7,8-dihydroneopterin triphosphate: step 4/4.</text>
</comment>
<evidence type="ECO:0000313" key="12">
    <source>
        <dbReference type="EMBL" id="KXB81078.1"/>
    </source>
</evidence>
<dbReference type="Pfam" id="PF01288">
    <property type="entry name" value="HPPK"/>
    <property type="match status" value="1"/>
</dbReference>
<dbReference type="Gene3D" id="3.30.70.560">
    <property type="entry name" value="7,8-Dihydro-6-hydroxymethylpterin-pyrophosphokinase HPPK"/>
    <property type="match status" value="1"/>
</dbReference>
<comment type="similarity">
    <text evidence="9">Belongs to the DHNA family.</text>
</comment>
<dbReference type="PROSITE" id="PS00794">
    <property type="entry name" value="HPPK"/>
    <property type="match status" value="1"/>
</dbReference>
<dbReference type="RefSeq" id="WP_060920335.1">
    <property type="nucleotide sequence ID" value="NZ_JAHAIW010000001.1"/>
</dbReference>
<evidence type="ECO:0000256" key="6">
    <source>
        <dbReference type="ARBA" id="ARBA00022777"/>
    </source>
</evidence>
<evidence type="ECO:0000256" key="5">
    <source>
        <dbReference type="ARBA" id="ARBA00022741"/>
    </source>
</evidence>
<comment type="catalytic activity">
    <reaction evidence="1">
        <text>6-hydroxymethyl-7,8-dihydropterin + ATP = (7,8-dihydropterin-6-yl)methyl diphosphate + AMP + H(+)</text>
        <dbReference type="Rhea" id="RHEA:11412"/>
        <dbReference type="ChEBI" id="CHEBI:15378"/>
        <dbReference type="ChEBI" id="CHEBI:30616"/>
        <dbReference type="ChEBI" id="CHEBI:44841"/>
        <dbReference type="ChEBI" id="CHEBI:72950"/>
        <dbReference type="ChEBI" id="CHEBI:456215"/>
        <dbReference type="EC" id="2.7.6.3"/>
    </reaction>
</comment>
<dbReference type="GO" id="GO:0003848">
    <property type="term" value="F:2-amino-4-hydroxy-6-hydroxymethyldihydropteridine diphosphokinase activity"/>
    <property type="evidence" value="ECO:0007669"/>
    <property type="project" value="UniProtKB-EC"/>
</dbReference>
<evidence type="ECO:0000256" key="4">
    <source>
        <dbReference type="ARBA" id="ARBA00022679"/>
    </source>
</evidence>
<dbReference type="EMBL" id="LSDN01000013">
    <property type="protein sequence ID" value="KXB81078.1"/>
    <property type="molecule type" value="Genomic_DNA"/>
</dbReference>
<keyword evidence="9" id="KW-0456">Lyase</keyword>
<comment type="function">
    <text evidence="9">Catalyzes the conversion of 7,8-dihydroneopterin to 6-hydroxymethyl-7,8-dihydropterin.</text>
</comment>
<dbReference type="GO" id="GO:0046656">
    <property type="term" value="P:folic acid biosynthetic process"/>
    <property type="evidence" value="ECO:0007669"/>
    <property type="project" value="UniProtKB-UniRule"/>
</dbReference>
<dbReference type="AlphaFoldDB" id="A0AB34X1L4"/>
<dbReference type="CDD" id="cd00534">
    <property type="entry name" value="DHNA_DHNTPE"/>
    <property type="match status" value="1"/>
</dbReference>
<evidence type="ECO:0000256" key="1">
    <source>
        <dbReference type="ARBA" id="ARBA00000198"/>
    </source>
</evidence>
<evidence type="ECO:0000256" key="3">
    <source>
        <dbReference type="ARBA" id="ARBA00009640"/>
    </source>
</evidence>
<dbReference type="InterPro" id="IPR006157">
    <property type="entry name" value="FolB_dom"/>
</dbReference>
<keyword evidence="8 9" id="KW-0289">Folate biosynthesis</keyword>
<feature type="region of interest" description="Disordered" evidence="10">
    <location>
        <begin position="501"/>
        <end position="530"/>
    </location>
</feature>
<dbReference type="PANTHER" id="PTHR43071:SF1">
    <property type="entry name" value="2-AMINO-4-HYDROXY-6-HYDROXYMETHYLDIHYDROPTERIDINE PYROPHOSPHOKINASE"/>
    <property type="match status" value="1"/>
</dbReference>
<evidence type="ECO:0000256" key="10">
    <source>
        <dbReference type="SAM" id="MobiDB-lite"/>
    </source>
</evidence>
<dbReference type="SMART" id="SM00905">
    <property type="entry name" value="FolB"/>
    <property type="match status" value="1"/>
</dbReference>
<dbReference type="InterPro" id="IPR006156">
    <property type="entry name" value="Dihydroneopterin_aldolase"/>
</dbReference>
<organism evidence="12 13">
    <name type="scientific">Varibaculum cambriense</name>
    <dbReference type="NCBI Taxonomy" id="184870"/>
    <lineage>
        <taxon>Bacteria</taxon>
        <taxon>Bacillati</taxon>
        <taxon>Actinomycetota</taxon>
        <taxon>Actinomycetes</taxon>
        <taxon>Actinomycetales</taxon>
        <taxon>Actinomycetaceae</taxon>
        <taxon>Varibaculum</taxon>
    </lineage>
</organism>
<feature type="domain" description="7,8-dihydro-6-hydroxymethylpterin-pyrophosphokinase" evidence="11">
    <location>
        <begin position="271"/>
        <end position="282"/>
    </location>
</feature>
<name>A0AB34X1L4_9ACTO</name>
<keyword evidence="5" id="KW-0547">Nucleotide-binding</keyword>
<comment type="caution">
    <text evidence="12">The sequence shown here is derived from an EMBL/GenBank/DDBJ whole genome shotgun (WGS) entry which is preliminary data.</text>
</comment>
<dbReference type="Gene3D" id="3.30.1130.10">
    <property type="match status" value="1"/>
</dbReference>
<dbReference type="EC" id="2.7.6.3" evidence="9"/>
<dbReference type="SUPFAM" id="SSF55620">
    <property type="entry name" value="Tetrahydrobiopterin biosynthesis enzymes-like"/>
    <property type="match status" value="1"/>
</dbReference>
<reference evidence="12 13" key="1">
    <citation type="submission" date="2016-01" db="EMBL/GenBank/DDBJ databases">
        <authorList>
            <person name="Mitreva M."/>
            <person name="Pepin K.H."/>
            <person name="Mihindukulasuriya K.A."/>
            <person name="Fulton R."/>
            <person name="Fronick C."/>
            <person name="O'Laughlin M."/>
            <person name="Miner T."/>
            <person name="Herter B."/>
            <person name="Rosa B.A."/>
            <person name="Cordes M."/>
            <person name="Tomlinson C."/>
            <person name="Wollam A."/>
            <person name="Palsikar V.B."/>
            <person name="Mardis E.R."/>
            <person name="Wilson R.K."/>
        </authorList>
    </citation>
    <scope>NUCLEOTIDE SEQUENCE [LARGE SCALE GENOMIC DNA]</scope>
    <source>
        <strain evidence="12 13">DNF00696</strain>
    </source>
</reference>
<comment type="similarity">
    <text evidence="3">In the N-terminal section; belongs to the DHNA family.</text>
</comment>
<dbReference type="InterPro" id="IPR043133">
    <property type="entry name" value="GTP-CH-I_C/QueF"/>
</dbReference>
<dbReference type="CDD" id="cd00483">
    <property type="entry name" value="HPPK"/>
    <property type="match status" value="1"/>
</dbReference>
<dbReference type="GO" id="GO:0046654">
    <property type="term" value="P:tetrahydrofolate biosynthetic process"/>
    <property type="evidence" value="ECO:0007669"/>
    <property type="project" value="UniProtKB-UniRule"/>
</dbReference>
<dbReference type="PANTHER" id="PTHR43071">
    <property type="entry name" value="2-AMINO-4-HYDROXY-6-HYDROXYMETHYLDIHYDROPTERIDINE PYROPHOSPHOKINASE"/>
    <property type="match status" value="1"/>
</dbReference>
<dbReference type="EC" id="4.1.2.25" evidence="9"/>
<keyword evidence="6" id="KW-0418">Kinase</keyword>
<keyword evidence="4" id="KW-0808">Transferase</keyword>
<dbReference type="Pfam" id="PF02152">
    <property type="entry name" value="FolB"/>
    <property type="match status" value="1"/>
</dbReference>
<proteinExistence type="inferred from homology"/>
<dbReference type="GO" id="GO:0016301">
    <property type="term" value="F:kinase activity"/>
    <property type="evidence" value="ECO:0007669"/>
    <property type="project" value="UniProtKB-KW"/>
</dbReference>
<feature type="compositionally biased region" description="Pro residues" evidence="10">
    <location>
        <begin position="412"/>
        <end position="430"/>
    </location>
</feature>
<evidence type="ECO:0000256" key="7">
    <source>
        <dbReference type="ARBA" id="ARBA00022840"/>
    </source>
</evidence>
<evidence type="ECO:0000313" key="13">
    <source>
        <dbReference type="Proteomes" id="UP000070572"/>
    </source>
</evidence>
<comment type="catalytic activity">
    <reaction evidence="9">
        <text>7,8-dihydroneopterin = 6-hydroxymethyl-7,8-dihydropterin + glycolaldehyde</text>
        <dbReference type="Rhea" id="RHEA:10540"/>
        <dbReference type="ChEBI" id="CHEBI:17001"/>
        <dbReference type="ChEBI" id="CHEBI:17071"/>
        <dbReference type="ChEBI" id="CHEBI:44841"/>
        <dbReference type="EC" id="4.1.2.25"/>
    </reaction>
</comment>
<dbReference type="NCBIfam" id="TIGR00525">
    <property type="entry name" value="folB"/>
    <property type="match status" value="1"/>
</dbReference>
<evidence type="ECO:0000256" key="9">
    <source>
        <dbReference type="RuleBase" id="RU362079"/>
    </source>
</evidence>
<gene>
    <name evidence="12" type="ORF">HMPREF1862_00801</name>
</gene>
<comment type="pathway">
    <text evidence="9">Cofactor biosynthesis; tetrahydrofolate biosynthesis; 2-amino-4-hydroxy-6-hydroxymethyl-7,8-dihydropteridine diphosphate from 7,8-dihydroneopterin triphosphate: step 3/4.</text>
</comment>
<evidence type="ECO:0000256" key="2">
    <source>
        <dbReference type="ARBA" id="ARBA00005051"/>
    </source>
</evidence>
<dbReference type="GO" id="GO:0005524">
    <property type="term" value="F:ATP binding"/>
    <property type="evidence" value="ECO:0007669"/>
    <property type="project" value="UniProtKB-KW"/>
</dbReference>
<dbReference type="SUPFAM" id="SSF55083">
    <property type="entry name" value="6-hydroxymethyl-7,8-dihydropterin pyrophosphokinase, HPPK"/>
    <property type="match status" value="1"/>
</dbReference>
<accession>A0AB34X1L4</accession>
<sequence>MSLSEEEISERLQYLDHISLVGIEERGLHGMLDHERQDGQLFLVDADIYLDLQAAGASDQIADTVDYSHISTLISRIITGPPCDLLEKVATQIAEETLQVANVQAVRICLHKPEAPLGLEKEDVTVTIWRGLENLLPGEEAPLEETAPLSLAEIAAEGAVESGETSPEKTESPLEQAPDSPRQVIVAMGGNLGEVSDTFREVIAQLSQTSGIGVVEVSPLVRTAPVLSEEQEEQPDYLNSVVILSTVLSPLQLLQVLQNLEDEHGRVRSERWGARTLDLDIIDYQGVTSEDERLTLPHPRASQRAFVLLPWSLVAPTAELSGVGEVVVLADYAPDRDGVKEIYPDWVDNNHPLTEAGTGSIPLPRWSAISRPQVAPRVLDDARELHPTGEISQVDKANSPLPAAAEDAHSPQVPPLPVPPANSPAPTPPVSSLPLPRLDNVHPQAAVVLDEEPVEIPVKPETVAPEPKKKSLWQRIKAFFVGEKADPEQFMPDFEQADHPMDQVEGSEHSWQALPNTPVPAPSPLPGQTTSAKTVIAAENTTAEDLVADLDAGTASESGEAGDSQQVASGDEASSPEGAEATWKEEPAENIEYGSGRHAGRLVTGPVPVLEESPQPLPLDIATDQVSDGAEAREEDESRVERKSILRPTTTGAIPVAKPETDRTEQPTAVFDPLTDSE</sequence>
<keyword evidence="7" id="KW-0067">ATP-binding</keyword>
<feature type="region of interest" description="Disordered" evidence="10">
    <location>
        <begin position="157"/>
        <end position="179"/>
    </location>
</feature>
<dbReference type="GO" id="GO:0004150">
    <property type="term" value="F:dihydroneopterin aldolase activity"/>
    <property type="evidence" value="ECO:0007669"/>
    <property type="project" value="UniProtKB-UniRule"/>
</dbReference>
<dbReference type="InterPro" id="IPR035907">
    <property type="entry name" value="Hppk_sf"/>
</dbReference>
<dbReference type="Proteomes" id="UP000070572">
    <property type="component" value="Unassembled WGS sequence"/>
</dbReference>
<dbReference type="NCBIfam" id="TIGR00526">
    <property type="entry name" value="folB_dom"/>
    <property type="match status" value="1"/>
</dbReference>
<dbReference type="NCBIfam" id="TIGR01498">
    <property type="entry name" value="folK"/>
    <property type="match status" value="1"/>
</dbReference>
<protein>
    <recommendedName>
        <fullName evidence="9">Bifunctional folate synthesis protein</fullName>
    </recommendedName>
    <domain>
        <recommendedName>
            <fullName evidence="9">Dihydroneopterin aldolase</fullName>
            <shortName evidence="9">DHNA</shortName>
            <ecNumber evidence="9">4.1.2.25</ecNumber>
        </recommendedName>
        <alternativeName>
            <fullName evidence="9">7,8-dihydroneopterin aldolase</fullName>
        </alternativeName>
    </domain>
    <domain>
        <recommendedName>
            <fullName evidence="9">2-amino-4-hydroxy-6-hydroxymethyldihydropteridine pyrophosphokinase</fullName>
            <ecNumber evidence="9">2.7.6.3</ecNumber>
        </recommendedName>
        <alternativeName>
            <fullName evidence="9">6-hydroxymethyl-7,8-dihydropterin pyrophosphokinase</fullName>
            <shortName evidence="9">PPPK</shortName>
        </alternativeName>
        <alternativeName>
            <fullName evidence="9">7,8-dihydro-6-hydroxymethylpterin pyrophosphokinase</fullName>
            <shortName evidence="9">HPPK</shortName>
        </alternativeName>
    </domain>
</protein>
<evidence type="ECO:0000259" key="11">
    <source>
        <dbReference type="PROSITE" id="PS00794"/>
    </source>
</evidence>